<dbReference type="InterPro" id="IPR022099">
    <property type="entry name" value="DUF3638"/>
</dbReference>
<dbReference type="InterPro" id="IPR051346">
    <property type="entry name" value="OTU_Deubiquitinase"/>
</dbReference>
<name>A0A2V5I4P6_9EURO</name>
<dbReference type="GO" id="GO:0004843">
    <property type="term" value="F:cysteine-type deubiquitinase activity"/>
    <property type="evidence" value="ECO:0007669"/>
    <property type="project" value="UniProtKB-EC"/>
</dbReference>
<evidence type="ECO:0000259" key="10">
    <source>
        <dbReference type="Pfam" id="PF20255"/>
    </source>
</evidence>
<dbReference type="Pfam" id="PF20255">
    <property type="entry name" value="DUF6606"/>
    <property type="match status" value="1"/>
</dbReference>
<evidence type="ECO:0000256" key="2">
    <source>
        <dbReference type="ARBA" id="ARBA00012759"/>
    </source>
</evidence>
<dbReference type="Pfam" id="PF12359">
    <property type="entry name" value="DUF3645"/>
    <property type="match status" value="1"/>
</dbReference>
<feature type="domain" description="DUF3638" evidence="8">
    <location>
        <begin position="1820"/>
        <end position="2040"/>
    </location>
</feature>
<evidence type="ECO:0000256" key="5">
    <source>
        <dbReference type="ARBA" id="ARBA00022801"/>
    </source>
</evidence>
<evidence type="ECO:0000313" key="11">
    <source>
        <dbReference type="EMBL" id="PYI28973.1"/>
    </source>
</evidence>
<keyword evidence="4" id="KW-0833">Ubl conjugation pathway</keyword>
<evidence type="ECO:0000256" key="6">
    <source>
        <dbReference type="ARBA" id="ARBA00022807"/>
    </source>
</evidence>
<comment type="catalytic activity">
    <reaction evidence="1">
        <text>Thiol-dependent hydrolysis of ester, thioester, amide, peptide and isopeptide bonds formed by the C-terminal Gly of ubiquitin (a 76-residue protein attached to proteins as an intracellular targeting signal).</text>
        <dbReference type="EC" id="3.4.19.12"/>
    </reaction>
</comment>
<evidence type="ECO:0000259" key="9">
    <source>
        <dbReference type="Pfam" id="PF12359"/>
    </source>
</evidence>
<evidence type="ECO:0000256" key="3">
    <source>
        <dbReference type="ARBA" id="ARBA00022670"/>
    </source>
</evidence>
<evidence type="ECO:0000313" key="12">
    <source>
        <dbReference type="Proteomes" id="UP000248817"/>
    </source>
</evidence>
<keyword evidence="3" id="KW-0645">Protease</keyword>
<feature type="domain" description="DUF3645" evidence="9">
    <location>
        <begin position="2125"/>
        <end position="2157"/>
    </location>
</feature>
<dbReference type="Pfam" id="PF12340">
    <property type="entry name" value="DUF3638"/>
    <property type="match status" value="1"/>
</dbReference>
<dbReference type="InterPro" id="IPR022105">
    <property type="entry name" value="DUF3645"/>
</dbReference>
<evidence type="ECO:0000256" key="7">
    <source>
        <dbReference type="SAM" id="MobiDB-lite"/>
    </source>
</evidence>
<evidence type="ECO:0000256" key="1">
    <source>
        <dbReference type="ARBA" id="ARBA00000707"/>
    </source>
</evidence>
<evidence type="ECO:0000259" key="8">
    <source>
        <dbReference type="Pfam" id="PF12340"/>
    </source>
</evidence>
<keyword evidence="5" id="KW-0378">Hydrolase</keyword>
<feature type="domain" description="DUF6606" evidence="10">
    <location>
        <begin position="11"/>
        <end position="245"/>
    </location>
</feature>
<dbReference type="GO" id="GO:0006508">
    <property type="term" value="P:proteolysis"/>
    <property type="evidence" value="ECO:0007669"/>
    <property type="project" value="UniProtKB-KW"/>
</dbReference>
<feature type="region of interest" description="Disordered" evidence="7">
    <location>
        <begin position="323"/>
        <end position="354"/>
    </location>
</feature>
<keyword evidence="12" id="KW-1185">Reference proteome</keyword>
<organism evidence="11 12">
    <name type="scientific">Aspergillus indologenus CBS 114.80</name>
    <dbReference type="NCBI Taxonomy" id="1450541"/>
    <lineage>
        <taxon>Eukaryota</taxon>
        <taxon>Fungi</taxon>
        <taxon>Dikarya</taxon>
        <taxon>Ascomycota</taxon>
        <taxon>Pezizomycotina</taxon>
        <taxon>Eurotiomycetes</taxon>
        <taxon>Eurotiomycetidae</taxon>
        <taxon>Eurotiales</taxon>
        <taxon>Aspergillaceae</taxon>
        <taxon>Aspergillus</taxon>
        <taxon>Aspergillus subgen. Circumdati</taxon>
    </lineage>
</organism>
<proteinExistence type="predicted"/>
<protein>
    <recommendedName>
        <fullName evidence="2">ubiquitinyl hydrolase 1</fullName>
        <ecNumber evidence="2">3.4.19.12</ecNumber>
    </recommendedName>
</protein>
<dbReference type="PANTHER" id="PTHR13367">
    <property type="entry name" value="UBIQUITIN THIOESTERASE"/>
    <property type="match status" value="1"/>
</dbReference>
<dbReference type="Proteomes" id="UP000248817">
    <property type="component" value="Unassembled WGS sequence"/>
</dbReference>
<dbReference type="PANTHER" id="PTHR13367:SF33">
    <property type="entry name" value="P-LOOP CONTAINING NUCLEOSIDE TRIPHOSPHATE HYDROLASE PROTEIN"/>
    <property type="match status" value="1"/>
</dbReference>
<dbReference type="EC" id="3.4.19.12" evidence="2"/>
<dbReference type="InterPro" id="IPR046541">
    <property type="entry name" value="DUF6606"/>
</dbReference>
<accession>A0A2V5I4P6</accession>
<dbReference type="EMBL" id="KZ825538">
    <property type="protein sequence ID" value="PYI28973.1"/>
    <property type="molecule type" value="Genomic_DNA"/>
</dbReference>
<reference evidence="11 12" key="1">
    <citation type="submission" date="2018-02" db="EMBL/GenBank/DDBJ databases">
        <title>The genomes of Aspergillus section Nigri reveals drivers in fungal speciation.</title>
        <authorList>
            <consortium name="DOE Joint Genome Institute"/>
            <person name="Vesth T.C."/>
            <person name="Nybo J."/>
            <person name="Theobald S."/>
            <person name="Brandl J."/>
            <person name="Frisvad J.C."/>
            <person name="Nielsen K.F."/>
            <person name="Lyhne E.K."/>
            <person name="Kogle M.E."/>
            <person name="Kuo A."/>
            <person name="Riley R."/>
            <person name="Clum A."/>
            <person name="Nolan M."/>
            <person name="Lipzen A."/>
            <person name="Salamov A."/>
            <person name="Henrissat B."/>
            <person name="Wiebenga A."/>
            <person name="De vries R.P."/>
            <person name="Grigoriev I.V."/>
            <person name="Mortensen U.H."/>
            <person name="Andersen M.R."/>
            <person name="Baker S.E."/>
        </authorList>
    </citation>
    <scope>NUCLEOTIDE SEQUENCE [LARGE SCALE GENOMIC DNA]</scope>
    <source>
        <strain evidence="11 12">CBS 114.80</strain>
    </source>
</reference>
<gene>
    <name evidence="11" type="ORF">BP00DRAFT_438002</name>
</gene>
<evidence type="ECO:0000256" key="4">
    <source>
        <dbReference type="ARBA" id="ARBA00022786"/>
    </source>
</evidence>
<sequence>MPPTQGTFDFLFHHIILPPKLPQQRDEDETENGVRQERKLHEYVLAVLQDFINKSPSESRAGLNLTHGMLRDWLEIQKQDGPCEKALAQKLSDLRFGGAVALYIRAQNCGWIGFHDTTQNQVIFDAFEVSPRAKDVLSAQGSLLRRFPGQSVAIPSDRLSEATFCSWLARDLARLSTEAAGRTLPEERDTAHPGLVTECLMTQLLAFGERNQWPAFEKHMRDEVNWDSSKLPWRRSPYWFVMRATSMRPTVSADHLEIVRMKIARRICKLQSTAYEFVAKQAHSTVKVILKTLQDIQATIHRSDRVVDLQMSLTNCSHQVQTSQFSRTHHARDPRNAHGLPTIRKDKNELGSWTNNSTPSENYYRCALAFYTDSPEAMSLMVLTMLELWMALDRMCIKLCPLLKDYSPEIPADFLEPLLLPQRSQMERACKVEDYIRNRHREAGQYPRILQDPSPQCFAARYYDASQKHQQLRSRIEEHARRQVGQKMDEWSEKSAKHSNLLREAAKLGCQFYWSYDGYRRHSSSCKKCLLEKHAAAITINIHEWPLPENETTAKAVVFEIDCPRWFSEWRDSTWKLTQDLGRQGSRAGGAVEENILQYSETQPFITNLGHRLTMGSTAKSFLRTHYNGKSFPVSFDELPNGLRFKLLDSNSAIWITDQTEAPAVKRLCTLRLREDVYSNLHYALGSSKHSENKVLADQQICHSALSLHEFVAFGSLRAGERVQWYNIVRELASRNLSMDSPSVGLLFRQAAWELGTWSASTDLRVAHQVFSDRDFRNRLLETLEEQLGSIEGNWNKLNHLQTLVILALRALSLSAESQTSDQAASFLRRCRKVAMAWAEDLNEGLDLQTGPRIQAHQSLLSQFGQVCQMTYALKPRHLCLVLQTPEDMFFLTRSCIIVFENTPSGERNKSQAWIQTTRILHEAEERSRALITQDPSGLTDAIHKSVPTIRITDPWTFGRGSSARWAVNHTCTDGEQQQQQVHYDLLTGELLLDNSPPGRLPDEYSNSSLYKHIFGSRVLKVLPSSLVGFRFMSVRQFGEFQVHFMIDDGELVIQSGRGGRLYRLIPPGRLIGDFPYSLTTNHAHWLNLKDAVLEFRPLDEAWRPQENHWDLSFNRVETRPSVMQRGKCTMVDVRSQLYHELARILSVLDEPKHMVVYLDSDQSIQIEMMRLRLRFFINTQGALQSREMSATVDRDQDIGCFYGLRNKLIVRDTKDHWHRSVVVPFGKVVAVKEKHNSIVHIEPSSESRRIGYFRYSLDRHLYVLRGPPDMQATLYQAYLHAMTSFALRILRQAQLRSTLPLRSDCLDLLGYLANLTPSRAFYPAHLEMAQHGDFLLLVTQILDHAKAFSEFYPSSETNKTTVFRDVRNQGAQHLLERARVRAPGTAAPPTPSEYASRDRGSVASLVRDWPSYGLHCPDLYSTVCSWGYVQVGPLPLRDYTCTQLLQLSFPDTWDKDEDAYILMSLLSMVAFQKTAQLTNIVPLLAIAFSNRFTDLAAPDFPTDDLVTWEIKAALREDCKSFEAPDWRWRESWAEIDNGVQECSQKVEEQWPCDRPSIPWVAHMDHALASAACARLCTTWNHNRIFLNFLRRVQGQLNSHGGVARISSQLPLQPPHPVTAASPAFRLPSLLDRVRSCPLPSIQSLRAPIQLSRPRIDNYHGDNSTSELRNVIEELRDSESHTRQELGMRLSKSFEAMVRRETVFLPESLLVPREVLNSHRRDLVQQRDDCWVAIKETLTASKGLCEAVAQYVLWPPITPFTMVSLLVAKHWQSVPPSWQSILLCLAQSIASLKRCERLIVCWDRHDVEAFYEEAEVSPCSNWDPVAQPEWLLFELENNITIRGQQADIAQCLIKPDSPGNAVMQLNMGEGKTTVITPMAALSLADGSEICRIIVPKPLLRQSWNLLTQQLGGILGRPVYQIPFSRATPIDKGMIRNLRTIYEECKRSRGVLLTLSEHILSFRLVGLDLVSRDLALAQEAIQLERFIQQTCRNIIDESDEILDPKFQLVYTMGTQQCLDGSSDRWQMAQSLLTLVEDQASGLHSRAPSLLDLERRGVRFPIIVIEMMLQTLFENDIYDSACRFVSVTSVTSQDERTLRGAFAEGVIMNRLLFALSGKRWNVDYGLHPSRCMMAGPFRAKGVPSEHAEFGHPDVAVTLTCLSYYYSGLSMEQVKQCEYLNWIARDKSALPEGLRSLTGVNLDDAKTLQEILYPHVQYQKAILDFYLSRVVFPKEAKEFPFKLSTSAWDLPSRPHQPLTTGFIPQRDLPHLLHTNAMVLEILLRPENRDCIQAQSQNGQQLRAEELIRLISNQKQPILELTNQEVAKQWLSQTLTDDADAAIYFDDNDELLSSAFCQRMERCLVFLDQQHARGVDLKLPSNYRAAVTLGPRLTNARLVQACNRMRKIGNGQSVLFIIPPEVSHSVGAPDNLVNSVDVIRWALNQTADTLDTLGPLWASQGLQYHGRVSAWNKLSLEGRALHDMIQAIQEPEAQSLSGLYAPWRTPKHDHLEDYLDKSDPIVHDLLLRVGEDQRKAMLHEEQERQISHEVQREQQVFRPPKVPPAGCYVHPDIRYFVTHGAFPGGRMSEVEPAFRIFRYTSAGQFNFPEGLCPLLHATKDHIRTVTHVANNVDENFLKPVHWILSNAHNSNLLILSQYEVNELLDDIRRSWKTRLHLYSPRRSKTMRAFEGLDFLTIGARFVNCRTPMDTVQDLGFFAGNLYFESYLVYKTFRYFLGMVTERSRDVPAKEVSVEGFVTPQARTEWPVGSPFTSSPLPFLGAVLSIRSKGHGYLQTHVGTILEAVPLGPPSFENAQVGGGSQPKASVS</sequence>
<keyword evidence="6" id="KW-0788">Thiol protease</keyword>